<name>A0ABM8Z644_9LACO</name>
<gene>
    <name evidence="4" type="primary">gtfA_2</name>
    <name evidence="4" type="ORF">WFA24289_00543</name>
</gene>
<evidence type="ECO:0000313" key="4">
    <source>
        <dbReference type="EMBL" id="CAH0416244.1"/>
    </source>
</evidence>
<dbReference type="PANTHER" id="PTHR12526:SF629">
    <property type="entry name" value="TEICHURONIC ACID BIOSYNTHESIS GLYCOSYLTRANSFERASE TUAH-RELATED"/>
    <property type="match status" value="1"/>
</dbReference>
<evidence type="ECO:0000313" key="5">
    <source>
        <dbReference type="Proteomes" id="UP000789707"/>
    </source>
</evidence>
<dbReference type="InterPro" id="IPR001296">
    <property type="entry name" value="Glyco_trans_1"/>
</dbReference>
<organism evidence="4 5">
    <name type="scientific">Periweissella fabaria</name>
    <dbReference type="NCBI Taxonomy" id="546157"/>
    <lineage>
        <taxon>Bacteria</taxon>
        <taxon>Bacillati</taxon>
        <taxon>Bacillota</taxon>
        <taxon>Bacilli</taxon>
        <taxon>Lactobacillales</taxon>
        <taxon>Lactobacillaceae</taxon>
        <taxon>Periweissella</taxon>
    </lineage>
</organism>
<keyword evidence="5" id="KW-1185">Reference proteome</keyword>
<dbReference type="RefSeq" id="WP_230096304.1">
    <property type="nucleotide sequence ID" value="NZ_CAKKNS010000001.1"/>
</dbReference>
<keyword evidence="2 4" id="KW-0808">Transferase</keyword>
<evidence type="ECO:0000259" key="3">
    <source>
        <dbReference type="Pfam" id="PF00534"/>
    </source>
</evidence>
<dbReference type="GO" id="GO:0016757">
    <property type="term" value="F:glycosyltransferase activity"/>
    <property type="evidence" value="ECO:0007669"/>
    <property type="project" value="UniProtKB-KW"/>
</dbReference>
<reference evidence="4 5" key="1">
    <citation type="submission" date="2021-11" db="EMBL/GenBank/DDBJ databases">
        <authorList>
            <person name="Depoorter E."/>
        </authorList>
    </citation>
    <scope>NUCLEOTIDE SEQUENCE [LARGE SCALE GENOMIC DNA]</scope>
    <source>
        <strain evidence="4 5">LMG 24289</strain>
    </source>
</reference>
<dbReference type="EMBL" id="CAKKNS010000001">
    <property type="protein sequence ID" value="CAH0416244.1"/>
    <property type="molecule type" value="Genomic_DNA"/>
</dbReference>
<dbReference type="SUPFAM" id="SSF53756">
    <property type="entry name" value="UDP-Glycosyltransferase/glycogen phosphorylase"/>
    <property type="match status" value="1"/>
</dbReference>
<feature type="domain" description="Glycosyl transferase family 1" evidence="3">
    <location>
        <begin position="331"/>
        <end position="489"/>
    </location>
</feature>
<evidence type="ECO:0000256" key="1">
    <source>
        <dbReference type="ARBA" id="ARBA00022676"/>
    </source>
</evidence>
<accession>A0ABM8Z644</accession>
<protein>
    <submittedName>
        <fullName evidence="4">UDP-N-acetylglucosamine--peptide N-acetylglucosaminyltransferase GtfA subunit</fullName>
        <ecNumber evidence="4">2.4.1.-</ecNumber>
    </submittedName>
</protein>
<dbReference type="PANTHER" id="PTHR12526">
    <property type="entry name" value="GLYCOSYLTRANSFERASE"/>
    <property type="match status" value="1"/>
</dbReference>
<proteinExistence type="predicted"/>
<dbReference type="Pfam" id="PF00534">
    <property type="entry name" value="Glycos_transf_1"/>
    <property type="match status" value="1"/>
</dbReference>
<evidence type="ECO:0000256" key="2">
    <source>
        <dbReference type="ARBA" id="ARBA00022679"/>
    </source>
</evidence>
<keyword evidence="1 4" id="KW-0328">Glycosyltransferase</keyword>
<dbReference type="EC" id="2.4.1.-" evidence="4"/>
<comment type="caution">
    <text evidence="4">The sequence shown here is derived from an EMBL/GenBank/DDBJ whole genome shotgun (WGS) entry which is preliminary data.</text>
</comment>
<dbReference type="Gene3D" id="3.40.50.2000">
    <property type="entry name" value="Glycogen Phosphorylase B"/>
    <property type="match status" value="3"/>
</dbReference>
<dbReference type="CDD" id="cd04949">
    <property type="entry name" value="GT4_GtfA-like"/>
    <property type="match status" value="1"/>
</dbReference>
<dbReference type="Proteomes" id="UP000789707">
    <property type="component" value="Unassembled WGS sequence"/>
</dbReference>
<sequence length="519" mass="59698">MIYFINFGMPAKKSGIEHAQLKRAHLFDKNKTAYYFLTRDWVYDSHVTAHEAGINDSQMINMFDFYQQALFVEPKELHVNDIEFGLKNLHFTDESDNSRFIVKRANNQMVARFNYIKESQQVYSVEMFDGFNNLYRVDFYDQRGFCSKSQWYTPDNKIGTETWYTPGGQIVLRNFNRKNAVNEVEKTGWLLSEHGGTIHQFDTIDELFEFFLNQINEQSSETNIFVLDRSSLADQALTRLHKPAFTVMYLHSSQAGDAQDPMNSVMNNNYEYALTNVDKYSAVVSATQKQAKDVKARFPTIQRNYVIPVGVVPEVILEQTRIKMNTRTFGKIVAVARIAYEKRLGDLIRAVALAHEKFPEVSLDLYGYADSTDNYAEKRKITALIKELDLEDVVTFKGYIDDVQSILDDAQIFGLTSLMEGFNLAIMEAISHGVVGITYDVNYGPNEIIQDNINGYVVPFNDYKAMGAKIISVLTHKRTLQRLSNGAYESAHRYSEENVWQAWQQLLDDAKTLKVKHVR</sequence>